<dbReference type="AlphaFoldDB" id="A0A1G2K2Y0"/>
<sequence length="165" mass="18125">MDDQDKKEEFDEARRKAPEEEEASKAEPPKLRINPVVAVFMLLLALAVDGAQILFDFILIGVVVNSIIDIYTWLIFYVWFKALGISFGVAKGTKFGQGSLVGGNSESLLKNPLVVIAVALVVEFIPVVNALPAWTAAIAITIVIEHVDYIIQKLGMFKTLLRPAV</sequence>
<accession>A0A1G2K2Y0</accession>
<evidence type="ECO:0000256" key="1">
    <source>
        <dbReference type="SAM" id="MobiDB-lite"/>
    </source>
</evidence>
<keyword evidence="2" id="KW-0472">Membrane</keyword>
<name>A0A1G2K2Y0_9BACT</name>
<feature type="region of interest" description="Disordered" evidence="1">
    <location>
        <begin position="1"/>
        <end position="27"/>
    </location>
</feature>
<dbReference type="Proteomes" id="UP000177152">
    <property type="component" value="Unassembled WGS sequence"/>
</dbReference>
<gene>
    <name evidence="3" type="ORF">A2633_02770</name>
</gene>
<protein>
    <submittedName>
        <fullName evidence="3">Uncharacterized protein</fullName>
    </submittedName>
</protein>
<proteinExistence type="predicted"/>
<evidence type="ECO:0000256" key="2">
    <source>
        <dbReference type="SAM" id="Phobius"/>
    </source>
</evidence>
<evidence type="ECO:0000313" key="3">
    <source>
        <dbReference type="EMBL" id="OGZ93766.1"/>
    </source>
</evidence>
<dbReference type="EMBL" id="MHQC01000051">
    <property type="protein sequence ID" value="OGZ93766.1"/>
    <property type="molecule type" value="Genomic_DNA"/>
</dbReference>
<feature type="transmembrane region" description="Helical" evidence="2">
    <location>
        <begin position="111"/>
        <end position="128"/>
    </location>
</feature>
<keyword evidence="2" id="KW-1133">Transmembrane helix</keyword>
<reference evidence="3 4" key="1">
    <citation type="journal article" date="2016" name="Nat. Commun.">
        <title>Thousands of microbial genomes shed light on interconnected biogeochemical processes in an aquifer system.</title>
        <authorList>
            <person name="Anantharaman K."/>
            <person name="Brown C.T."/>
            <person name="Hug L.A."/>
            <person name="Sharon I."/>
            <person name="Castelle C.J."/>
            <person name="Probst A.J."/>
            <person name="Thomas B.C."/>
            <person name="Singh A."/>
            <person name="Wilkins M.J."/>
            <person name="Karaoz U."/>
            <person name="Brodie E.L."/>
            <person name="Williams K.H."/>
            <person name="Hubbard S.S."/>
            <person name="Banfield J.F."/>
        </authorList>
    </citation>
    <scope>NUCLEOTIDE SEQUENCE [LARGE SCALE GENOMIC DNA]</scope>
</reference>
<keyword evidence="2" id="KW-0812">Transmembrane</keyword>
<comment type="caution">
    <text evidence="3">The sequence shown here is derived from an EMBL/GenBank/DDBJ whole genome shotgun (WGS) entry which is preliminary data.</text>
</comment>
<feature type="transmembrane region" description="Helical" evidence="2">
    <location>
        <begin position="36"/>
        <end position="64"/>
    </location>
</feature>
<feature type="transmembrane region" description="Helical" evidence="2">
    <location>
        <begin position="70"/>
        <end position="90"/>
    </location>
</feature>
<organism evidence="3 4">
    <name type="scientific">Candidatus Sungbacteria bacterium RIFCSPHIGHO2_01_FULL_47_32</name>
    <dbReference type="NCBI Taxonomy" id="1802264"/>
    <lineage>
        <taxon>Bacteria</taxon>
        <taxon>Candidatus Sungiibacteriota</taxon>
    </lineage>
</organism>
<evidence type="ECO:0000313" key="4">
    <source>
        <dbReference type="Proteomes" id="UP000177152"/>
    </source>
</evidence>